<keyword evidence="2" id="KW-1185">Reference proteome</keyword>
<gene>
    <name evidence="1" type="ORF">SSX86_003773</name>
</gene>
<dbReference type="EMBL" id="JBCNJP010000007">
    <property type="protein sequence ID" value="KAK9075450.1"/>
    <property type="molecule type" value="Genomic_DNA"/>
</dbReference>
<dbReference type="Pfam" id="PF14299">
    <property type="entry name" value="PP2"/>
    <property type="match status" value="1"/>
</dbReference>
<protein>
    <recommendedName>
        <fullName evidence="3">Phloem protein 2-like protein</fullName>
    </recommendedName>
</protein>
<sequence>MDIQWFSINQKGEHCEMISFAECLDSSAPSKFGRWSSAYDSRFVVGSYYIDSYNESEWSSKTRVKTQFLSPGVTYTVNLVFKFIFPSEVRFHDLLSLKYKLQGEAKTSISFIACERDDGWWMCELCQLTSDHRIVDLEILFEGLGYILAEGIEFRPLEKVEHKDDERQPIIDSDANWEEKLPSDYEDIMKWSTISVQWTTKKEAYSIICKGLLINDGQTFGDTLDHPAKIFLKPATKHDDTSPIRLKRQPDRLTCHSSWLSLDQNGKKSHMLSTRAVRISSMYDDEESGYILSSPESRFGEVVHWVSWTLNIYTEIQSQLLSSETTYASYLVYKIQKHQSIFEAPLEVKIDLFSDNRWYVYLVSPQTPVIRPKVDQNTHNPVNRPRIKGIPQRRNDGWMEVQIWEFQTAVTTEMIPMHIKLRASGGKDLSGLIIEGFEFRPI</sequence>
<dbReference type="InterPro" id="IPR025886">
    <property type="entry name" value="PP2-like"/>
</dbReference>
<evidence type="ECO:0000313" key="2">
    <source>
        <dbReference type="Proteomes" id="UP001408789"/>
    </source>
</evidence>
<evidence type="ECO:0008006" key="3">
    <source>
        <dbReference type="Google" id="ProtNLM"/>
    </source>
</evidence>
<dbReference type="PANTHER" id="PTHR32278:SF135">
    <property type="entry name" value="F-BOX PROTEIN PP2-B12"/>
    <property type="match status" value="1"/>
</dbReference>
<dbReference type="Proteomes" id="UP001408789">
    <property type="component" value="Unassembled WGS sequence"/>
</dbReference>
<dbReference type="AlphaFoldDB" id="A0AAP0HA97"/>
<accession>A0AAP0HA97</accession>
<dbReference type="PANTHER" id="PTHR32278">
    <property type="entry name" value="F-BOX DOMAIN-CONTAINING PROTEIN"/>
    <property type="match status" value="1"/>
</dbReference>
<organism evidence="1 2">
    <name type="scientific">Deinandra increscens subsp. villosa</name>
    <dbReference type="NCBI Taxonomy" id="3103831"/>
    <lineage>
        <taxon>Eukaryota</taxon>
        <taxon>Viridiplantae</taxon>
        <taxon>Streptophyta</taxon>
        <taxon>Embryophyta</taxon>
        <taxon>Tracheophyta</taxon>
        <taxon>Spermatophyta</taxon>
        <taxon>Magnoliopsida</taxon>
        <taxon>eudicotyledons</taxon>
        <taxon>Gunneridae</taxon>
        <taxon>Pentapetalae</taxon>
        <taxon>asterids</taxon>
        <taxon>campanulids</taxon>
        <taxon>Asterales</taxon>
        <taxon>Asteraceae</taxon>
        <taxon>Asteroideae</taxon>
        <taxon>Heliantheae alliance</taxon>
        <taxon>Madieae</taxon>
        <taxon>Madiinae</taxon>
        <taxon>Deinandra</taxon>
    </lineage>
</organism>
<reference evidence="1 2" key="1">
    <citation type="submission" date="2024-04" db="EMBL/GenBank/DDBJ databases">
        <title>The reference genome of an endangered Asteraceae, Deinandra increscens subsp. villosa, native to the Central Coast of California.</title>
        <authorList>
            <person name="Guilliams M."/>
            <person name="Hasenstab-Lehman K."/>
            <person name="Meyer R."/>
            <person name="Mcevoy S."/>
        </authorList>
    </citation>
    <scope>NUCLEOTIDE SEQUENCE [LARGE SCALE GENOMIC DNA]</scope>
    <source>
        <tissue evidence="1">Leaf</tissue>
    </source>
</reference>
<name>A0AAP0HA97_9ASTR</name>
<proteinExistence type="predicted"/>
<comment type="caution">
    <text evidence="1">The sequence shown here is derived from an EMBL/GenBank/DDBJ whole genome shotgun (WGS) entry which is preliminary data.</text>
</comment>
<evidence type="ECO:0000313" key="1">
    <source>
        <dbReference type="EMBL" id="KAK9075450.1"/>
    </source>
</evidence>